<gene>
    <name evidence="1" type="ORF">RMSM_03535</name>
</gene>
<reference evidence="1 2" key="1">
    <citation type="journal article" date="2013" name="Mar. Genomics">
        <title>Expression of sulfatases in Rhodopirellula baltica and the diversity of sulfatases in the genus Rhodopirellula.</title>
        <authorList>
            <person name="Wegner C.E."/>
            <person name="Richter-Heitmann T."/>
            <person name="Klindworth A."/>
            <person name="Klockow C."/>
            <person name="Richter M."/>
            <person name="Achstetter T."/>
            <person name="Glockner F.O."/>
            <person name="Harder J."/>
        </authorList>
    </citation>
    <scope>NUCLEOTIDE SEQUENCE [LARGE SCALE GENOMIC DNA]</scope>
    <source>
        <strain evidence="1 2">SM1</strain>
    </source>
</reference>
<dbReference type="SUPFAM" id="SSF141072">
    <property type="entry name" value="CalX-like"/>
    <property type="match status" value="1"/>
</dbReference>
<accession>M5RK11</accession>
<evidence type="ECO:0000313" key="1">
    <source>
        <dbReference type="EMBL" id="EMI19536.1"/>
    </source>
</evidence>
<dbReference type="AlphaFoldDB" id="M5RK11"/>
<dbReference type="Proteomes" id="UP000011991">
    <property type="component" value="Unassembled WGS sequence"/>
</dbReference>
<organism evidence="1 2">
    <name type="scientific">Rhodopirellula maiorica SM1</name>
    <dbReference type="NCBI Taxonomy" id="1265738"/>
    <lineage>
        <taxon>Bacteria</taxon>
        <taxon>Pseudomonadati</taxon>
        <taxon>Planctomycetota</taxon>
        <taxon>Planctomycetia</taxon>
        <taxon>Pirellulales</taxon>
        <taxon>Pirellulaceae</taxon>
        <taxon>Novipirellula</taxon>
    </lineage>
</organism>
<dbReference type="InterPro" id="IPR038081">
    <property type="entry name" value="CalX-like_sf"/>
</dbReference>
<keyword evidence="2" id="KW-1185">Reference proteome</keyword>
<dbReference type="PATRIC" id="fig|1265738.3.peg.3539"/>
<dbReference type="EMBL" id="ANOG01000510">
    <property type="protein sequence ID" value="EMI19536.1"/>
    <property type="molecule type" value="Genomic_DNA"/>
</dbReference>
<name>M5RK11_9BACT</name>
<protein>
    <submittedName>
        <fullName evidence="1">Uncharacterized protein</fullName>
    </submittedName>
</protein>
<comment type="caution">
    <text evidence="1">The sequence shown here is derived from an EMBL/GenBank/DDBJ whole genome shotgun (WGS) entry which is preliminary data.</text>
</comment>
<sequence>MDVESDEGFIVTLNSPSGIGTITTATATGTIQNDDLSYAIVATEGVNSESDAATTPFTFTVTRSGLTSVTGTVDFEVTGSQVDGATADDFAGTFPPAQSALTSVMSARQSRSMSVMTWKWNRMKVLLSPSLRLVQVAVALRRFRPPRLSARSSMTILSWISVMLQLITRSRGSRTVLGTPKVHSF</sequence>
<proteinExistence type="predicted"/>
<evidence type="ECO:0000313" key="2">
    <source>
        <dbReference type="Proteomes" id="UP000011991"/>
    </source>
</evidence>